<dbReference type="InterPro" id="IPR050416">
    <property type="entry name" value="FAD-linked_Oxidoreductase"/>
</dbReference>
<accession>A0A5N7CNY4</accession>
<dbReference type="Gene3D" id="3.30.465.10">
    <property type="match status" value="1"/>
</dbReference>
<organism evidence="5">
    <name type="scientific">Petromyces alliaceus</name>
    <name type="common">Aspergillus alliaceus</name>
    <dbReference type="NCBI Taxonomy" id="209559"/>
    <lineage>
        <taxon>Eukaryota</taxon>
        <taxon>Fungi</taxon>
        <taxon>Dikarya</taxon>
        <taxon>Ascomycota</taxon>
        <taxon>Pezizomycotina</taxon>
        <taxon>Eurotiomycetes</taxon>
        <taxon>Eurotiomycetidae</taxon>
        <taxon>Eurotiales</taxon>
        <taxon>Aspergillaceae</taxon>
        <taxon>Aspergillus</taxon>
        <taxon>Aspergillus subgen. Circumdati</taxon>
    </lineage>
</organism>
<evidence type="ECO:0000256" key="2">
    <source>
        <dbReference type="ARBA" id="ARBA00022630"/>
    </source>
</evidence>
<protein>
    <recommendedName>
        <fullName evidence="6">FAD-binding PCMH-type domain-containing protein</fullName>
    </recommendedName>
</protein>
<keyword evidence="3" id="KW-0274">FAD</keyword>
<keyword evidence="2" id="KW-0285">Flavoprotein</keyword>
<dbReference type="Proteomes" id="UP000326877">
    <property type="component" value="Unassembled WGS sequence"/>
</dbReference>
<proteinExistence type="inferred from homology"/>
<evidence type="ECO:0000256" key="1">
    <source>
        <dbReference type="ARBA" id="ARBA00005466"/>
    </source>
</evidence>
<evidence type="ECO:0008006" key="6">
    <source>
        <dbReference type="Google" id="ProtNLM"/>
    </source>
</evidence>
<reference evidence="5" key="1">
    <citation type="submission" date="2019-04" db="EMBL/GenBank/DDBJ databases">
        <title>Friends and foes A comparative genomics studyof 23 Aspergillus species from section Flavi.</title>
        <authorList>
            <consortium name="DOE Joint Genome Institute"/>
            <person name="Kjaerbolling I."/>
            <person name="Vesth T."/>
            <person name="Frisvad J.C."/>
            <person name="Nybo J.L."/>
            <person name="Theobald S."/>
            <person name="Kildgaard S."/>
            <person name="Isbrandt T."/>
            <person name="Kuo A."/>
            <person name="Sato A."/>
            <person name="Lyhne E.K."/>
            <person name="Kogle M.E."/>
            <person name="Wiebenga A."/>
            <person name="Kun R.S."/>
            <person name="Lubbers R.J."/>
            <person name="Makela M.R."/>
            <person name="Barry K."/>
            <person name="Chovatia M."/>
            <person name="Clum A."/>
            <person name="Daum C."/>
            <person name="Haridas S."/>
            <person name="He G."/>
            <person name="LaButti K."/>
            <person name="Lipzen A."/>
            <person name="Mondo S."/>
            <person name="Riley R."/>
            <person name="Salamov A."/>
            <person name="Simmons B.A."/>
            <person name="Magnuson J.K."/>
            <person name="Henrissat B."/>
            <person name="Mortensen U.H."/>
            <person name="Larsen T.O."/>
            <person name="Devries R.P."/>
            <person name="Grigoriev I.V."/>
            <person name="Machida M."/>
            <person name="Baker S.E."/>
            <person name="Andersen M.R."/>
        </authorList>
    </citation>
    <scope>NUCLEOTIDE SEQUENCE [LARGE SCALE GENOMIC DNA]</scope>
    <source>
        <strain evidence="5">IBT 14317</strain>
    </source>
</reference>
<dbReference type="InterPro" id="IPR036318">
    <property type="entry name" value="FAD-bd_PCMH-like_sf"/>
</dbReference>
<evidence type="ECO:0000313" key="5">
    <source>
        <dbReference type="EMBL" id="KAE8395891.1"/>
    </source>
</evidence>
<gene>
    <name evidence="5" type="ORF">BDV23DRAFT_168616</name>
</gene>
<evidence type="ECO:0000256" key="3">
    <source>
        <dbReference type="ARBA" id="ARBA00022827"/>
    </source>
</evidence>
<dbReference type="EMBL" id="ML735217">
    <property type="protein sequence ID" value="KAE8395891.1"/>
    <property type="molecule type" value="Genomic_DNA"/>
</dbReference>
<dbReference type="InterPro" id="IPR016169">
    <property type="entry name" value="FAD-bd_PCMH_sub2"/>
</dbReference>
<dbReference type="PANTHER" id="PTHR42973:SF53">
    <property type="entry name" value="FAD-BINDING PCMH-TYPE DOMAIN-CONTAINING PROTEIN-RELATED"/>
    <property type="match status" value="1"/>
</dbReference>
<sequence>MKWIDVARALDPFGRAAIGDCLKTIGVPGLTLIGGVHYLINKYGLAMDNVERYDVVLGNGTQVIADISTIRDLFWALKGGANNFGPVTNTTIQAFREDQVYEFIKVSPIAAGGVFTIQYNATTKAASASMMGVQEGISNPPSQFVYFTAIDGPIKEDNVMALRQ</sequence>
<dbReference type="PANTHER" id="PTHR42973">
    <property type="entry name" value="BINDING OXIDOREDUCTASE, PUTATIVE (AFU_ORTHOLOGUE AFUA_1G17690)-RELATED"/>
    <property type="match status" value="1"/>
</dbReference>
<dbReference type="OrthoDB" id="2151789at2759"/>
<keyword evidence="4" id="KW-0560">Oxidoreductase</keyword>
<name>A0A5N7CNY4_PETAA</name>
<comment type="similarity">
    <text evidence="1">Belongs to the oxygen-dependent FAD-linked oxidoreductase family.</text>
</comment>
<dbReference type="GO" id="GO:0016491">
    <property type="term" value="F:oxidoreductase activity"/>
    <property type="evidence" value="ECO:0007669"/>
    <property type="project" value="UniProtKB-KW"/>
</dbReference>
<dbReference type="GO" id="GO:0050660">
    <property type="term" value="F:flavin adenine dinucleotide binding"/>
    <property type="evidence" value="ECO:0007669"/>
    <property type="project" value="InterPro"/>
</dbReference>
<dbReference type="AlphaFoldDB" id="A0A5N7CNY4"/>
<dbReference type="SUPFAM" id="SSF56176">
    <property type="entry name" value="FAD-binding/transporter-associated domain-like"/>
    <property type="match status" value="1"/>
</dbReference>
<evidence type="ECO:0000256" key="4">
    <source>
        <dbReference type="ARBA" id="ARBA00023002"/>
    </source>
</evidence>